<proteinExistence type="inferred from homology"/>
<evidence type="ECO:0000256" key="3">
    <source>
        <dbReference type="ARBA" id="ARBA00022722"/>
    </source>
</evidence>
<evidence type="ECO:0000256" key="4">
    <source>
        <dbReference type="ARBA" id="ARBA00022801"/>
    </source>
</evidence>
<feature type="coiled-coil region" evidence="6">
    <location>
        <begin position="5"/>
        <end position="63"/>
    </location>
</feature>
<dbReference type="Gene3D" id="1.10.287.1040">
    <property type="entry name" value="Exonuclease VII, small subunit"/>
    <property type="match status" value="1"/>
</dbReference>
<evidence type="ECO:0000256" key="5">
    <source>
        <dbReference type="ARBA" id="ARBA00022839"/>
    </source>
</evidence>
<evidence type="ECO:0000256" key="2">
    <source>
        <dbReference type="ARBA" id="ARBA00022490"/>
    </source>
</evidence>
<keyword evidence="4" id="KW-0378">Hydrolase</keyword>
<evidence type="ECO:0000256" key="6">
    <source>
        <dbReference type="SAM" id="Coils"/>
    </source>
</evidence>
<comment type="caution">
    <text evidence="7">The sequence shown here is derived from an EMBL/GenBank/DDBJ whole genome shotgun (WGS) entry which is preliminary data.</text>
</comment>
<accession>A0ABR4XM25</accession>
<evidence type="ECO:0000313" key="7">
    <source>
        <dbReference type="EMBL" id="KGN92720.1"/>
    </source>
</evidence>
<evidence type="ECO:0000256" key="1">
    <source>
        <dbReference type="ARBA" id="ARBA00009998"/>
    </source>
</evidence>
<protein>
    <submittedName>
        <fullName evidence="7">Uncharacterized protein</fullName>
    </submittedName>
</protein>
<keyword evidence="3" id="KW-0540">Nuclease</keyword>
<keyword evidence="5" id="KW-0269">Exonuclease</keyword>
<dbReference type="Proteomes" id="UP000030101">
    <property type="component" value="Unassembled WGS sequence"/>
</dbReference>
<dbReference type="EMBL" id="JQZV01000008">
    <property type="protein sequence ID" value="KGN92720.1"/>
    <property type="molecule type" value="Genomic_DNA"/>
</dbReference>
<keyword evidence="2" id="KW-0963">Cytoplasm</keyword>
<dbReference type="RefSeq" id="WP_036790070.1">
    <property type="nucleotide sequence ID" value="NZ_JQZV01000008.1"/>
</dbReference>
<evidence type="ECO:0000313" key="8">
    <source>
        <dbReference type="Proteomes" id="UP000030101"/>
    </source>
</evidence>
<dbReference type="Pfam" id="PF02609">
    <property type="entry name" value="Exonuc_VII_S"/>
    <property type="match status" value="1"/>
</dbReference>
<dbReference type="SUPFAM" id="SSF116842">
    <property type="entry name" value="XseB-like"/>
    <property type="match status" value="1"/>
</dbReference>
<keyword evidence="6" id="KW-0175">Coiled coil</keyword>
<gene>
    <name evidence="7" type="ORF">HQ43_04330</name>
</gene>
<comment type="similarity">
    <text evidence="1">Belongs to the XseB family.</text>
</comment>
<dbReference type="InterPro" id="IPR003761">
    <property type="entry name" value="Exonuc_VII_S"/>
</dbReference>
<sequence>MAKKKFNYTQTLKEIEENLSLIERNELPIEEILKLSRATASMIKECKGELKSLQEEIDKIVEEIESNG</sequence>
<name>A0ABR4XM25_9PORP</name>
<dbReference type="InterPro" id="IPR037004">
    <property type="entry name" value="Exonuc_VII_ssu_sf"/>
</dbReference>
<keyword evidence="8" id="KW-1185">Reference proteome</keyword>
<organism evidence="7 8">
    <name type="scientific">Porphyromonas canoris</name>
    <dbReference type="NCBI Taxonomy" id="36875"/>
    <lineage>
        <taxon>Bacteria</taxon>
        <taxon>Pseudomonadati</taxon>
        <taxon>Bacteroidota</taxon>
        <taxon>Bacteroidia</taxon>
        <taxon>Bacteroidales</taxon>
        <taxon>Porphyromonadaceae</taxon>
        <taxon>Porphyromonas</taxon>
    </lineage>
</organism>
<reference evidence="7 8" key="1">
    <citation type="submission" date="2014-08" db="EMBL/GenBank/DDBJ databases">
        <title>Porphyromonas canoris strain:OH2762 Genome sequencing.</title>
        <authorList>
            <person name="Wallis C."/>
            <person name="Deusch O."/>
            <person name="O'Flynn C."/>
            <person name="Davis I."/>
            <person name="Jospin G."/>
            <person name="Darling A.E."/>
            <person name="Coil D.A."/>
            <person name="Alexiev A."/>
            <person name="Horsfall A."/>
            <person name="Kirkwood N."/>
            <person name="Harris S."/>
            <person name="Eisen J.A."/>
        </authorList>
    </citation>
    <scope>NUCLEOTIDE SEQUENCE [LARGE SCALE GENOMIC DNA]</scope>
    <source>
        <strain evidence="8">COT-108 OH2762</strain>
    </source>
</reference>